<accession>A0ABM4UAG8</accession>
<gene>
    <name evidence="3" type="primary">LOC140006364</name>
</gene>
<evidence type="ECO:0000313" key="2">
    <source>
        <dbReference type="Proteomes" id="UP001652660"/>
    </source>
</evidence>
<dbReference type="Proteomes" id="UP001652660">
    <property type="component" value="Chromosome 5e"/>
</dbReference>
<dbReference type="RefSeq" id="XP_071904277.1">
    <property type="nucleotide sequence ID" value="XM_072048176.1"/>
</dbReference>
<sequence length="370" mass="43257">MYGQALGQVVNFDKSAIFYSKNTTDQRKNEVMEELGNIKEARNGTYLGLPMAIGRSKTQGDRWIAGSENGFVSDTKPVECKLEWVNELIEEGKWKTELIHKWFSTKDAELIKAIPTSMGRRKDKLVWSHSKSGIYTVKTGYAVARQQEVKPGSKRGHDAETSWEIRKHSVWKKLWHMKVKAKLKQFMWKCLQNCLPVNELLSKRLGRGEGRCGCCEEDMETIEHLFFFCENAVEGWKLAPVRWDGLHEKQQNFWIWWEKVTQTLSMNQGQDRVSLTINILWQIWKARNKKIFEQANQDPFKTVRKAQDEWLEFEQEREPEQKVSVGRMNKDISTNRERPRKEEIKLYTDAAISAKRVRTGQGIIARNWKG</sequence>
<proteinExistence type="predicted"/>
<keyword evidence="2" id="KW-1185">Reference proteome</keyword>
<dbReference type="InterPro" id="IPR026960">
    <property type="entry name" value="RVT-Znf"/>
</dbReference>
<protein>
    <recommendedName>
        <fullName evidence="1">Reverse transcriptase zinc-binding domain-containing protein</fullName>
    </recommendedName>
</protein>
<name>A0ABM4UAG8_COFAR</name>
<organism evidence="2 3">
    <name type="scientific">Coffea arabica</name>
    <name type="common">Arabian coffee</name>
    <dbReference type="NCBI Taxonomy" id="13443"/>
    <lineage>
        <taxon>Eukaryota</taxon>
        <taxon>Viridiplantae</taxon>
        <taxon>Streptophyta</taxon>
        <taxon>Embryophyta</taxon>
        <taxon>Tracheophyta</taxon>
        <taxon>Spermatophyta</taxon>
        <taxon>Magnoliopsida</taxon>
        <taxon>eudicotyledons</taxon>
        <taxon>Gunneridae</taxon>
        <taxon>Pentapetalae</taxon>
        <taxon>asterids</taxon>
        <taxon>lamiids</taxon>
        <taxon>Gentianales</taxon>
        <taxon>Rubiaceae</taxon>
        <taxon>Ixoroideae</taxon>
        <taxon>Gardenieae complex</taxon>
        <taxon>Bertiereae - Coffeeae clade</taxon>
        <taxon>Coffeeae</taxon>
        <taxon>Coffea</taxon>
    </lineage>
</organism>
<dbReference type="GeneID" id="140006364"/>
<dbReference type="Pfam" id="PF13966">
    <property type="entry name" value="zf-RVT"/>
    <property type="match status" value="1"/>
</dbReference>
<feature type="domain" description="Reverse transcriptase zinc-binding" evidence="1">
    <location>
        <begin position="166"/>
        <end position="236"/>
    </location>
</feature>
<evidence type="ECO:0000313" key="3">
    <source>
        <dbReference type="RefSeq" id="XP_071904277.1"/>
    </source>
</evidence>
<evidence type="ECO:0000259" key="1">
    <source>
        <dbReference type="Pfam" id="PF13966"/>
    </source>
</evidence>
<reference evidence="3" key="1">
    <citation type="submission" date="2025-08" db="UniProtKB">
        <authorList>
            <consortium name="RefSeq"/>
        </authorList>
    </citation>
    <scope>IDENTIFICATION</scope>
    <source>
        <tissue evidence="3">Leaves</tissue>
    </source>
</reference>